<dbReference type="InterPro" id="IPR010730">
    <property type="entry name" value="HET"/>
</dbReference>
<name>A0AA39WJU1_9PEZI</name>
<keyword evidence="3" id="KW-1185">Reference proteome</keyword>
<dbReference type="InterPro" id="IPR052895">
    <property type="entry name" value="HetReg/Transcr_Mod"/>
</dbReference>
<dbReference type="Proteomes" id="UP001175000">
    <property type="component" value="Unassembled WGS sequence"/>
</dbReference>
<evidence type="ECO:0000259" key="1">
    <source>
        <dbReference type="Pfam" id="PF06985"/>
    </source>
</evidence>
<dbReference type="AlphaFoldDB" id="A0AA39WJU1"/>
<dbReference type="EMBL" id="JAULSU010000005">
    <property type="protein sequence ID" value="KAK0616736.1"/>
    <property type="molecule type" value="Genomic_DNA"/>
</dbReference>
<organism evidence="2 3">
    <name type="scientific">Immersiella caudata</name>
    <dbReference type="NCBI Taxonomy" id="314043"/>
    <lineage>
        <taxon>Eukaryota</taxon>
        <taxon>Fungi</taxon>
        <taxon>Dikarya</taxon>
        <taxon>Ascomycota</taxon>
        <taxon>Pezizomycotina</taxon>
        <taxon>Sordariomycetes</taxon>
        <taxon>Sordariomycetidae</taxon>
        <taxon>Sordariales</taxon>
        <taxon>Lasiosphaeriaceae</taxon>
        <taxon>Immersiella</taxon>
    </lineage>
</organism>
<gene>
    <name evidence="2" type="ORF">B0T14DRAFT_251692</name>
</gene>
<sequence length="320" mass="36657">MSLEISTLSRGSNHSSAVHKSLKDDEIRLAHFFRSGDQLHCELKHVSTSEQPEYHALSYVWGWTSHTDSAASGGMKKIFVNGKRALVTANLANFIDTITQLQSPAPMIWADAVCINQHDVAEKNAQVRRMGDIYKGASHIDIWLGKHDESSRTCIENLNKWHKLVVPFTERYLPNVEELYSASQAWLYEVGVLGRDGYLVDREAWMEFSRFVEMRKYWRRVWTVQEYCMPGADIERTFLCGDTTFTHQCLRDAIFLAKLIMHSDAKDVDFLSRPMGLVMATGNLKMNTSSRHPRYHRCTNGSLLPALTGLRSASTRFWHR</sequence>
<protein>
    <submittedName>
        <fullName evidence="2">Heterokaryon incompatibility protein-domain-containing protein</fullName>
    </submittedName>
</protein>
<evidence type="ECO:0000313" key="3">
    <source>
        <dbReference type="Proteomes" id="UP001175000"/>
    </source>
</evidence>
<proteinExistence type="predicted"/>
<dbReference type="Pfam" id="PF06985">
    <property type="entry name" value="HET"/>
    <property type="match status" value="1"/>
</dbReference>
<feature type="domain" description="Heterokaryon incompatibility" evidence="1">
    <location>
        <begin position="54"/>
        <end position="226"/>
    </location>
</feature>
<accession>A0AA39WJU1</accession>
<dbReference type="PANTHER" id="PTHR24148:SF73">
    <property type="entry name" value="HET DOMAIN PROTEIN (AFU_ORTHOLOGUE AFUA_8G01020)"/>
    <property type="match status" value="1"/>
</dbReference>
<comment type="caution">
    <text evidence="2">The sequence shown here is derived from an EMBL/GenBank/DDBJ whole genome shotgun (WGS) entry which is preliminary data.</text>
</comment>
<evidence type="ECO:0000313" key="2">
    <source>
        <dbReference type="EMBL" id="KAK0616736.1"/>
    </source>
</evidence>
<dbReference type="PANTHER" id="PTHR24148">
    <property type="entry name" value="ANKYRIN REPEAT DOMAIN-CONTAINING PROTEIN 39 HOMOLOG-RELATED"/>
    <property type="match status" value="1"/>
</dbReference>
<reference evidence="2" key="1">
    <citation type="submission" date="2023-06" db="EMBL/GenBank/DDBJ databases">
        <title>Genome-scale phylogeny and comparative genomics of the fungal order Sordariales.</title>
        <authorList>
            <consortium name="Lawrence Berkeley National Laboratory"/>
            <person name="Hensen N."/>
            <person name="Bonometti L."/>
            <person name="Westerberg I."/>
            <person name="Brannstrom I.O."/>
            <person name="Guillou S."/>
            <person name="Cros-Aarteil S."/>
            <person name="Calhoun S."/>
            <person name="Haridas S."/>
            <person name="Kuo A."/>
            <person name="Mondo S."/>
            <person name="Pangilinan J."/>
            <person name="Riley R."/>
            <person name="Labutti K."/>
            <person name="Andreopoulos B."/>
            <person name="Lipzen A."/>
            <person name="Chen C."/>
            <person name="Yanf M."/>
            <person name="Daum C."/>
            <person name="Ng V."/>
            <person name="Clum A."/>
            <person name="Steindorff A."/>
            <person name="Ohm R."/>
            <person name="Martin F."/>
            <person name="Silar P."/>
            <person name="Natvig D."/>
            <person name="Lalanne C."/>
            <person name="Gautier V."/>
            <person name="Ament-Velasquez S.L."/>
            <person name="Kruys A."/>
            <person name="Hutchinson M.I."/>
            <person name="Powell A.J."/>
            <person name="Barry K."/>
            <person name="Miller A.N."/>
            <person name="Grigoriev I.V."/>
            <person name="Debuchy R."/>
            <person name="Gladieux P."/>
            <person name="Thoren M.H."/>
            <person name="Johannesson H."/>
        </authorList>
    </citation>
    <scope>NUCLEOTIDE SEQUENCE</scope>
    <source>
        <strain evidence="2">CBS 606.72</strain>
    </source>
</reference>